<dbReference type="GO" id="GO:0016020">
    <property type="term" value="C:membrane"/>
    <property type="evidence" value="ECO:0007669"/>
    <property type="project" value="UniProtKB-SubCell"/>
</dbReference>
<dbReference type="GO" id="GO:0022857">
    <property type="term" value="F:transmembrane transporter activity"/>
    <property type="evidence" value="ECO:0007669"/>
    <property type="project" value="UniProtKB-ARBA"/>
</dbReference>
<evidence type="ECO:0000256" key="4">
    <source>
        <dbReference type="ARBA" id="ARBA00022989"/>
    </source>
</evidence>
<evidence type="ECO:0000256" key="1">
    <source>
        <dbReference type="ARBA" id="ARBA00004141"/>
    </source>
</evidence>
<accession>A0AA43QUM3</accession>
<dbReference type="PANTHER" id="PTHR45649:SF4">
    <property type="entry name" value="TRANSPORTER, PUTATIVE (EUROFUNG)-RELATED"/>
    <property type="match status" value="1"/>
</dbReference>
<comment type="subcellular location">
    <subcellularLocation>
        <location evidence="1">Membrane</location>
        <topology evidence="1">Multi-pass membrane protein</topology>
    </subcellularLocation>
</comment>
<sequence>MANTTEKSAITIETTTTTSSDDEAAQDAPLYGSSGNDVHDMHRMGKTQELKRSFRYLSIISFVIILQSTWESILLAFQYGLTNGGTAGMASMAPTAGGQYHWVSEFAPKSWQKGMSYLVGWTAGLGWVTGVPSAAQLTSTLVQGLVLLRNPEAEVADLWQT</sequence>
<evidence type="ECO:0000256" key="7">
    <source>
        <dbReference type="SAM" id="Phobius"/>
    </source>
</evidence>
<reference evidence="8" key="1">
    <citation type="journal article" date="2023" name="Genome Biol. Evol.">
        <title>First Whole Genome Sequence and Flow Cytometry Genome Size Data for the Lichen-Forming Fungus Ramalina farinacea (Ascomycota).</title>
        <authorList>
            <person name="Llewellyn T."/>
            <person name="Mian S."/>
            <person name="Hill R."/>
            <person name="Leitch I.J."/>
            <person name="Gaya E."/>
        </authorList>
    </citation>
    <scope>NUCLEOTIDE SEQUENCE</scope>
    <source>
        <strain evidence="8">LIQ254RAFAR</strain>
    </source>
</reference>
<evidence type="ECO:0000256" key="5">
    <source>
        <dbReference type="ARBA" id="ARBA00023136"/>
    </source>
</evidence>
<evidence type="ECO:0000256" key="3">
    <source>
        <dbReference type="ARBA" id="ARBA00022692"/>
    </source>
</evidence>
<evidence type="ECO:0000313" key="9">
    <source>
        <dbReference type="Proteomes" id="UP001161017"/>
    </source>
</evidence>
<keyword evidence="5 7" id="KW-0472">Membrane</keyword>
<dbReference type="AlphaFoldDB" id="A0AA43QUM3"/>
<evidence type="ECO:0000313" key="8">
    <source>
        <dbReference type="EMBL" id="MDI1492562.1"/>
    </source>
</evidence>
<evidence type="ECO:0000256" key="6">
    <source>
        <dbReference type="SAM" id="MobiDB-lite"/>
    </source>
</evidence>
<feature type="compositionally biased region" description="Low complexity" evidence="6">
    <location>
        <begin position="1"/>
        <end position="19"/>
    </location>
</feature>
<keyword evidence="3 7" id="KW-0812">Transmembrane</keyword>
<keyword evidence="9" id="KW-1185">Reference proteome</keyword>
<keyword evidence="2" id="KW-0813">Transport</keyword>
<keyword evidence="4 7" id="KW-1133">Transmembrane helix</keyword>
<feature type="region of interest" description="Disordered" evidence="6">
    <location>
        <begin position="1"/>
        <end position="38"/>
    </location>
</feature>
<dbReference type="EMBL" id="JAPUFD010000019">
    <property type="protein sequence ID" value="MDI1492562.1"/>
    <property type="molecule type" value="Genomic_DNA"/>
</dbReference>
<protein>
    <submittedName>
        <fullName evidence="8">Uncharacterized protein</fullName>
    </submittedName>
</protein>
<comment type="caution">
    <text evidence="8">The sequence shown here is derived from an EMBL/GenBank/DDBJ whole genome shotgun (WGS) entry which is preliminary data.</text>
</comment>
<proteinExistence type="predicted"/>
<feature type="transmembrane region" description="Helical" evidence="7">
    <location>
        <begin position="53"/>
        <end position="70"/>
    </location>
</feature>
<dbReference type="Gene3D" id="1.20.1740.10">
    <property type="entry name" value="Amino acid/polyamine transporter I"/>
    <property type="match status" value="1"/>
</dbReference>
<evidence type="ECO:0000256" key="2">
    <source>
        <dbReference type="ARBA" id="ARBA00022448"/>
    </source>
</evidence>
<name>A0AA43QUM3_9LECA</name>
<organism evidence="8 9">
    <name type="scientific">Ramalina farinacea</name>
    <dbReference type="NCBI Taxonomy" id="258253"/>
    <lineage>
        <taxon>Eukaryota</taxon>
        <taxon>Fungi</taxon>
        <taxon>Dikarya</taxon>
        <taxon>Ascomycota</taxon>
        <taxon>Pezizomycotina</taxon>
        <taxon>Lecanoromycetes</taxon>
        <taxon>OSLEUM clade</taxon>
        <taxon>Lecanoromycetidae</taxon>
        <taxon>Lecanorales</taxon>
        <taxon>Lecanorineae</taxon>
        <taxon>Ramalinaceae</taxon>
        <taxon>Ramalina</taxon>
    </lineage>
</organism>
<gene>
    <name evidence="8" type="ORF">OHK93_003776</name>
</gene>
<dbReference type="Proteomes" id="UP001161017">
    <property type="component" value="Unassembled WGS sequence"/>
</dbReference>
<dbReference type="PANTHER" id="PTHR45649">
    <property type="entry name" value="AMINO-ACID PERMEASE BAT1"/>
    <property type="match status" value="1"/>
</dbReference>